<organism evidence="3 4">
    <name type="scientific">Circinella minor</name>
    <dbReference type="NCBI Taxonomy" id="1195481"/>
    <lineage>
        <taxon>Eukaryota</taxon>
        <taxon>Fungi</taxon>
        <taxon>Fungi incertae sedis</taxon>
        <taxon>Mucoromycota</taxon>
        <taxon>Mucoromycotina</taxon>
        <taxon>Mucoromycetes</taxon>
        <taxon>Mucorales</taxon>
        <taxon>Lichtheimiaceae</taxon>
        <taxon>Circinella</taxon>
    </lineage>
</organism>
<evidence type="ECO:0000256" key="2">
    <source>
        <dbReference type="SAM" id="SignalP"/>
    </source>
</evidence>
<evidence type="ECO:0000256" key="1">
    <source>
        <dbReference type="SAM" id="MobiDB-lite"/>
    </source>
</evidence>
<evidence type="ECO:0000313" key="4">
    <source>
        <dbReference type="Proteomes" id="UP000646827"/>
    </source>
</evidence>
<dbReference type="AlphaFoldDB" id="A0A8H7VJZ3"/>
<reference evidence="3 4" key="1">
    <citation type="submission" date="2020-12" db="EMBL/GenBank/DDBJ databases">
        <title>Metabolic potential, ecology and presence of endohyphal bacteria is reflected in genomic diversity of Mucoromycotina.</title>
        <authorList>
            <person name="Muszewska A."/>
            <person name="Okrasinska A."/>
            <person name="Steczkiewicz K."/>
            <person name="Drgas O."/>
            <person name="Orlowska M."/>
            <person name="Perlinska-Lenart U."/>
            <person name="Aleksandrzak-Piekarczyk T."/>
            <person name="Szatraj K."/>
            <person name="Zielenkiewicz U."/>
            <person name="Pilsyk S."/>
            <person name="Malc E."/>
            <person name="Mieczkowski P."/>
            <person name="Kruszewska J.S."/>
            <person name="Biernat P."/>
            <person name="Pawlowska J."/>
        </authorList>
    </citation>
    <scope>NUCLEOTIDE SEQUENCE [LARGE SCALE GENOMIC DNA]</scope>
    <source>
        <strain evidence="3 4">CBS 142.35</strain>
    </source>
</reference>
<dbReference type="Proteomes" id="UP000646827">
    <property type="component" value="Unassembled WGS sequence"/>
</dbReference>
<keyword evidence="2" id="KW-0732">Signal</keyword>
<sequence length="95" mass="10439">MDIVLIKIAWLFMLLLVIATFAQQEQEQQQQNGLSKETSSTSSFAEPLSNVPDPTSSKSGLQGEFQKAKLGLDAFKVGKQQADHIKDKIPNVGYS</sequence>
<proteinExistence type="predicted"/>
<gene>
    <name evidence="3" type="ORF">INT45_013732</name>
</gene>
<accession>A0A8H7VJZ3</accession>
<feature type="compositionally biased region" description="Polar residues" evidence="1">
    <location>
        <begin position="32"/>
        <end position="44"/>
    </location>
</feature>
<dbReference type="OrthoDB" id="2278814at2759"/>
<name>A0A8H7VJZ3_9FUNG</name>
<protein>
    <submittedName>
        <fullName evidence="3">Uncharacterized protein</fullName>
    </submittedName>
</protein>
<comment type="caution">
    <text evidence="3">The sequence shown here is derived from an EMBL/GenBank/DDBJ whole genome shotgun (WGS) entry which is preliminary data.</text>
</comment>
<dbReference type="EMBL" id="JAEPRB010000026">
    <property type="protein sequence ID" value="KAG2225621.1"/>
    <property type="molecule type" value="Genomic_DNA"/>
</dbReference>
<evidence type="ECO:0000313" key="3">
    <source>
        <dbReference type="EMBL" id="KAG2225621.1"/>
    </source>
</evidence>
<feature type="region of interest" description="Disordered" evidence="1">
    <location>
        <begin position="27"/>
        <end position="62"/>
    </location>
</feature>
<feature type="chain" id="PRO_5034509467" evidence="2">
    <location>
        <begin position="23"/>
        <end position="95"/>
    </location>
</feature>
<keyword evidence="4" id="KW-1185">Reference proteome</keyword>
<feature type="signal peptide" evidence="2">
    <location>
        <begin position="1"/>
        <end position="22"/>
    </location>
</feature>